<feature type="transmembrane region" description="Helical" evidence="4">
    <location>
        <begin position="367"/>
        <end position="387"/>
    </location>
</feature>
<feature type="transmembrane region" description="Helical" evidence="4">
    <location>
        <begin position="223"/>
        <end position="243"/>
    </location>
</feature>
<dbReference type="InterPro" id="IPR036259">
    <property type="entry name" value="MFS_trans_sf"/>
</dbReference>
<dbReference type="AlphaFoldDB" id="A0A0H2R963"/>
<feature type="transmembrane region" description="Helical" evidence="4">
    <location>
        <begin position="338"/>
        <end position="361"/>
    </location>
</feature>
<dbReference type="InterPro" id="IPR011701">
    <property type="entry name" value="MFS"/>
</dbReference>
<sequence>MQEEKEFIGGDTNKTDVSESSVTRSTSDDFEANAGEDANEKVLPVDGNGNEVVDGGFWAWATVFGVWIVQFTGFGYTNAFGVYQDFYVRDFLSNKSSSQISWIGSVQVFLMMSSGIITGRLFDKGYFHRLMWIGSALVVFSLFMLSLAKPGKYYQILLSQGIAFGIGSGMTYVPSVAVLAQHFPSPHKRALVMTLVASGSSLGGVVHPIMLNNLFHGSTGFANGVRASAGMIGGLLFLVALPLMRTKYPKVTGAPTTTNTGAVNSKAMVAKFFREPVYIACIFGMVLVMSGLFFPIFYIQLDAVQRGLNSTFSFYSLTILNVASIVGRVLPGFLAKKVGIVNLVLVFAAGCAALLFSLFGVKTVGGVVAFAILFGFFSGGFVSLLPPTMALQADSPAEIGARIGIAFSFVGLGVLISTPVDGALLTKDKFLWWRPIVFSGVLSAVGTLFFLYARYGLGQRKKAGWKL</sequence>
<keyword evidence="4" id="KW-0472">Membrane</keyword>
<evidence type="ECO:0000256" key="3">
    <source>
        <dbReference type="SAM" id="MobiDB-lite"/>
    </source>
</evidence>
<dbReference type="InterPro" id="IPR050327">
    <property type="entry name" value="Proton-linked_MCT"/>
</dbReference>
<feature type="transmembrane region" description="Helical" evidence="4">
    <location>
        <begin position="277"/>
        <end position="300"/>
    </location>
</feature>
<feature type="region of interest" description="Disordered" evidence="3">
    <location>
        <begin position="1"/>
        <end position="33"/>
    </location>
</feature>
<comment type="subcellular location">
    <subcellularLocation>
        <location evidence="1">Membrane</location>
        <topology evidence="1">Multi-pass membrane protein</topology>
    </subcellularLocation>
</comment>
<organism evidence="6 7">
    <name type="scientific">Schizopora paradoxa</name>
    <dbReference type="NCBI Taxonomy" id="27342"/>
    <lineage>
        <taxon>Eukaryota</taxon>
        <taxon>Fungi</taxon>
        <taxon>Dikarya</taxon>
        <taxon>Basidiomycota</taxon>
        <taxon>Agaricomycotina</taxon>
        <taxon>Agaricomycetes</taxon>
        <taxon>Hymenochaetales</taxon>
        <taxon>Schizoporaceae</taxon>
        <taxon>Schizopora</taxon>
    </lineage>
</organism>
<feature type="transmembrane region" description="Helical" evidence="4">
    <location>
        <begin position="99"/>
        <end position="118"/>
    </location>
</feature>
<dbReference type="Pfam" id="PF07690">
    <property type="entry name" value="MFS_1"/>
    <property type="match status" value="1"/>
</dbReference>
<dbReference type="EMBL" id="KQ086094">
    <property type="protein sequence ID" value="KLO08380.1"/>
    <property type="molecule type" value="Genomic_DNA"/>
</dbReference>
<protein>
    <submittedName>
        <fullName evidence="6">MFS general substrate transporter</fullName>
    </submittedName>
</protein>
<comment type="similarity">
    <text evidence="2">Belongs to the major facilitator superfamily. Monocarboxylate porter (TC 2.A.1.13) family.</text>
</comment>
<dbReference type="Proteomes" id="UP000053477">
    <property type="component" value="Unassembled WGS sequence"/>
</dbReference>
<dbReference type="STRING" id="27342.A0A0H2R963"/>
<accession>A0A0H2R963</accession>
<feature type="transmembrane region" description="Helical" evidence="4">
    <location>
        <begin position="312"/>
        <end position="331"/>
    </location>
</feature>
<dbReference type="Gene3D" id="1.20.1250.20">
    <property type="entry name" value="MFS general substrate transporter like domains"/>
    <property type="match status" value="2"/>
</dbReference>
<dbReference type="GO" id="GO:0016020">
    <property type="term" value="C:membrane"/>
    <property type="evidence" value="ECO:0007669"/>
    <property type="project" value="UniProtKB-SubCell"/>
</dbReference>
<dbReference type="SUPFAM" id="SSF103473">
    <property type="entry name" value="MFS general substrate transporter"/>
    <property type="match status" value="1"/>
</dbReference>
<feature type="compositionally biased region" description="Basic and acidic residues" evidence="3">
    <location>
        <begin position="1"/>
        <end position="17"/>
    </location>
</feature>
<keyword evidence="7" id="KW-1185">Reference proteome</keyword>
<dbReference type="PROSITE" id="PS50850">
    <property type="entry name" value="MFS"/>
    <property type="match status" value="1"/>
</dbReference>
<dbReference type="GO" id="GO:0022857">
    <property type="term" value="F:transmembrane transporter activity"/>
    <property type="evidence" value="ECO:0007669"/>
    <property type="project" value="InterPro"/>
</dbReference>
<gene>
    <name evidence="6" type="ORF">SCHPADRAFT_922641</name>
</gene>
<feature type="transmembrane region" description="Helical" evidence="4">
    <location>
        <begin position="130"/>
        <end position="148"/>
    </location>
</feature>
<feature type="transmembrane region" description="Helical" evidence="4">
    <location>
        <begin position="432"/>
        <end position="453"/>
    </location>
</feature>
<feature type="transmembrane region" description="Helical" evidence="4">
    <location>
        <begin position="57"/>
        <end position="79"/>
    </location>
</feature>
<dbReference type="PANTHER" id="PTHR11360">
    <property type="entry name" value="MONOCARBOXYLATE TRANSPORTER"/>
    <property type="match status" value="1"/>
</dbReference>
<keyword evidence="4" id="KW-1133">Transmembrane helix</keyword>
<evidence type="ECO:0000259" key="5">
    <source>
        <dbReference type="PROSITE" id="PS50850"/>
    </source>
</evidence>
<feature type="transmembrane region" description="Helical" evidence="4">
    <location>
        <begin position="399"/>
        <end position="420"/>
    </location>
</feature>
<dbReference type="PANTHER" id="PTHR11360:SF234">
    <property type="entry name" value="MFS-TYPE TRANSPORTER DBAD-RELATED"/>
    <property type="match status" value="1"/>
</dbReference>
<evidence type="ECO:0000256" key="4">
    <source>
        <dbReference type="SAM" id="Phobius"/>
    </source>
</evidence>
<dbReference type="InterPro" id="IPR020846">
    <property type="entry name" value="MFS_dom"/>
</dbReference>
<evidence type="ECO:0000313" key="7">
    <source>
        <dbReference type="Proteomes" id="UP000053477"/>
    </source>
</evidence>
<name>A0A0H2R963_9AGAM</name>
<keyword evidence="4" id="KW-0812">Transmembrane</keyword>
<dbReference type="InParanoid" id="A0A0H2R963"/>
<feature type="domain" description="Major facilitator superfamily (MFS) profile" evidence="5">
    <location>
        <begin position="62"/>
        <end position="458"/>
    </location>
</feature>
<dbReference type="OrthoDB" id="6499973at2759"/>
<evidence type="ECO:0000256" key="1">
    <source>
        <dbReference type="ARBA" id="ARBA00004141"/>
    </source>
</evidence>
<feature type="transmembrane region" description="Helical" evidence="4">
    <location>
        <begin position="154"/>
        <end position="179"/>
    </location>
</feature>
<evidence type="ECO:0000256" key="2">
    <source>
        <dbReference type="ARBA" id="ARBA00006727"/>
    </source>
</evidence>
<proteinExistence type="inferred from homology"/>
<reference evidence="6 7" key="1">
    <citation type="submission" date="2015-04" db="EMBL/GenBank/DDBJ databases">
        <title>Complete genome sequence of Schizopora paradoxa KUC8140, a cosmopolitan wood degrader in East Asia.</title>
        <authorList>
            <consortium name="DOE Joint Genome Institute"/>
            <person name="Min B."/>
            <person name="Park H."/>
            <person name="Jang Y."/>
            <person name="Kim J.-J."/>
            <person name="Kim K.H."/>
            <person name="Pangilinan J."/>
            <person name="Lipzen A."/>
            <person name="Riley R."/>
            <person name="Grigoriev I.V."/>
            <person name="Spatafora J.W."/>
            <person name="Choi I.-G."/>
        </authorList>
    </citation>
    <scope>NUCLEOTIDE SEQUENCE [LARGE SCALE GENOMIC DNA]</scope>
    <source>
        <strain evidence="6 7">KUC8140</strain>
    </source>
</reference>
<evidence type="ECO:0000313" key="6">
    <source>
        <dbReference type="EMBL" id="KLO08380.1"/>
    </source>
</evidence>